<keyword evidence="12" id="KW-1185">Reference proteome</keyword>
<organism evidence="11 12">
    <name type="scientific">Peptoniphilus duerdenii ATCC BAA-1640</name>
    <dbReference type="NCBI Taxonomy" id="862517"/>
    <lineage>
        <taxon>Bacteria</taxon>
        <taxon>Bacillati</taxon>
        <taxon>Bacillota</taxon>
        <taxon>Tissierellia</taxon>
        <taxon>Tissierellales</taxon>
        <taxon>Peptoniphilaceae</taxon>
        <taxon>Peptoniphilus</taxon>
    </lineage>
</organism>
<dbReference type="OrthoDB" id="9808022at2"/>
<dbReference type="EMBL" id="AEEH01000034">
    <property type="protein sequence ID" value="EFM25492.1"/>
    <property type="molecule type" value="Genomic_DNA"/>
</dbReference>
<dbReference type="CDD" id="cd01335">
    <property type="entry name" value="Radical_SAM"/>
    <property type="match status" value="1"/>
</dbReference>
<keyword evidence="7 9" id="KW-0411">Iron-sulfur</keyword>
<gene>
    <name evidence="11" type="ORF">HMPREF9225_0898</name>
</gene>
<sequence>MTSIYIHIPFCIKKCNYCDFTSYSCISEENIENYFKYLIKEMGMNPPKDEINSIFIGGGTPSFVDSKYIEDIFNVLKKYPWTEDIEITLEANPNSITKEKLKVYKDLGINRISMGVQSFNEDILKKIGRVHKNSDTFSAAKNIREVGFKNLNLDLMLALPDQKMDDVEDSLREIEKLNPEHISYYSLIIEPGTPMEKFYEEGRYTFPNEELDRKMYHRVVEGLENLGYHQYEISNFAKSGYESVHNLRYWKIKEYLGYGLSASSSIGEYRYTNTDNFKDYFEMIDEGRLPQIFRERLKNIDRLHEYMIMGLRLNDGVDIEDAENRFGIDIKKYYKEEIEKNLKYKTIRMENNRIFLTDYGRDISNQVELDFMK</sequence>
<keyword evidence="9" id="KW-0004">4Fe-4S</keyword>
<proteinExistence type="inferred from homology"/>
<comment type="similarity">
    <text evidence="1">Belongs to the anaerobic coproporphyrinogen-III oxidase family. HemW subfamily.</text>
</comment>
<dbReference type="InterPro" id="IPR010723">
    <property type="entry name" value="HemN_C"/>
</dbReference>
<evidence type="ECO:0000256" key="7">
    <source>
        <dbReference type="ARBA" id="ARBA00023014"/>
    </source>
</evidence>
<dbReference type="HOGENOM" id="CLU_027579_2_2_9"/>
<dbReference type="RefSeq" id="WP_008901713.1">
    <property type="nucleotide sequence ID" value="NZ_GL397071.1"/>
</dbReference>
<evidence type="ECO:0000256" key="2">
    <source>
        <dbReference type="ARBA" id="ARBA00017228"/>
    </source>
</evidence>
<evidence type="ECO:0000256" key="9">
    <source>
        <dbReference type="RuleBase" id="RU364116"/>
    </source>
</evidence>
<evidence type="ECO:0000313" key="12">
    <source>
        <dbReference type="Proteomes" id="UP000003280"/>
    </source>
</evidence>
<dbReference type="PANTHER" id="PTHR13932">
    <property type="entry name" value="COPROPORPHYRINIGEN III OXIDASE"/>
    <property type="match status" value="1"/>
</dbReference>
<evidence type="ECO:0000256" key="5">
    <source>
        <dbReference type="ARBA" id="ARBA00022723"/>
    </source>
</evidence>
<dbReference type="Pfam" id="PF04055">
    <property type="entry name" value="Radical_SAM"/>
    <property type="match status" value="1"/>
</dbReference>
<dbReference type="SFLD" id="SFLDG01082">
    <property type="entry name" value="B12-binding_domain_containing"/>
    <property type="match status" value="1"/>
</dbReference>
<feature type="domain" description="Radical SAM core" evidence="10">
    <location>
        <begin position="1"/>
        <end position="224"/>
    </location>
</feature>
<dbReference type="InterPro" id="IPR058240">
    <property type="entry name" value="rSAM_sf"/>
</dbReference>
<evidence type="ECO:0000256" key="8">
    <source>
        <dbReference type="ARBA" id="ARBA00023186"/>
    </source>
</evidence>
<dbReference type="GO" id="GO:0005737">
    <property type="term" value="C:cytoplasm"/>
    <property type="evidence" value="ECO:0007669"/>
    <property type="project" value="UniProtKB-SubCell"/>
</dbReference>
<keyword evidence="4 9" id="KW-0949">S-adenosyl-L-methionine</keyword>
<reference evidence="11 12" key="1">
    <citation type="submission" date="2010-07" db="EMBL/GenBank/DDBJ databases">
        <authorList>
            <person name="Muzny D."/>
            <person name="Qin X."/>
            <person name="Deng J."/>
            <person name="Jiang H."/>
            <person name="Liu Y."/>
            <person name="Qu J."/>
            <person name="Song X.-Z."/>
            <person name="Zhang L."/>
            <person name="Thornton R."/>
            <person name="Coyle M."/>
            <person name="Francisco L."/>
            <person name="Jackson L."/>
            <person name="Javaid M."/>
            <person name="Korchina V."/>
            <person name="Kovar C."/>
            <person name="Mata R."/>
            <person name="Mathew T."/>
            <person name="Ngo R."/>
            <person name="Nguyen L."/>
            <person name="Nguyen N."/>
            <person name="Okwuonu G."/>
            <person name="Ongeri F."/>
            <person name="Pham C."/>
            <person name="Simmons D."/>
            <person name="Wilczek-Boney K."/>
            <person name="Hale W."/>
            <person name="Jakkamsetti A."/>
            <person name="Pham P."/>
            <person name="Ruth R."/>
            <person name="San Lucas F."/>
            <person name="Warren J."/>
            <person name="Zhang J."/>
            <person name="Zhao Z."/>
            <person name="Zhou C."/>
            <person name="Zhu D."/>
            <person name="Lee S."/>
            <person name="Bess C."/>
            <person name="Blankenburg K."/>
            <person name="Forbes L."/>
            <person name="Fu Q."/>
            <person name="Gubbala S."/>
            <person name="Hirani K."/>
            <person name="Jayaseelan J.C."/>
            <person name="Lara F."/>
            <person name="Munidasa M."/>
            <person name="Palculict T."/>
            <person name="Patil S."/>
            <person name="Pu L.-L."/>
            <person name="Saada N."/>
            <person name="Tang L."/>
            <person name="Weissenberger G."/>
            <person name="Zhu Y."/>
            <person name="Hemphill L."/>
            <person name="Shang Y."/>
            <person name="Youmans B."/>
            <person name="Ayvaz T."/>
            <person name="Ross M."/>
            <person name="Santibanez J."/>
            <person name="Aqrawi P."/>
            <person name="Gross S."/>
            <person name="Joshi V."/>
            <person name="Fowler G."/>
            <person name="Nazareth L."/>
            <person name="Reid J."/>
            <person name="Worley K."/>
            <person name="Petrosino J."/>
            <person name="Highlander S."/>
            <person name="Gibbs R."/>
        </authorList>
    </citation>
    <scope>NUCLEOTIDE SEQUENCE [LARGE SCALE GENOMIC DNA]</scope>
    <source>
        <strain evidence="11 12">ATCC BAA-1640</strain>
    </source>
</reference>
<protein>
    <recommendedName>
        <fullName evidence="2 9">Heme chaperone HemW</fullName>
    </recommendedName>
</protein>
<keyword evidence="9" id="KW-0963">Cytoplasm</keyword>
<accession>E0NL59</accession>
<evidence type="ECO:0000256" key="1">
    <source>
        <dbReference type="ARBA" id="ARBA00006100"/>
    </source>
</evidence>
<dbReference type="SFLD" id="SFLDS00029">
    <property type="entry name" value="Radical_SAM"/>
    <property type="match status" value="1"/>
</dbReference>
<dbReference type="InterPro" id="IPR006638">
    <property type="entry name" value="Elp3/MiaA/NifB-like_rSAM"/>
</dbReference>
<evidence type="ECO:0000256" key="6">
    <source>
        <dbReference type="ARBA" id="ARBA00023004"/>
    </source>
</evidence>
<dbReference type="PANTHER" id="PTHR13932:SF5">
    <property type="entry name" value="RADICAL S-ADENOSYL METHIONINE DOMAIN-CONTAINING PROTEIN 1, MITOCHONDRIAL"/>
    <property type="match status" value="1"/>
</dbReference>
<dbReference type="AlphaFoldDB" id="E0NL59"/>
<keyword evidence="5 9" id="KW-0479">Metal-binding</keyword>
<dbReference type="SFLD" id="SFLDF00562">
    <property type="entry name" value="HemN-like__clustered_with_heat"/>
    <property type="match status" value="1"/>
</dbReference>
<dbReference type="SUPFAM" id="SSF102114">
    <property type="entry name" value="Radical SAM enzymes"/>
    <property type="match status" value="1"/>
</dbReference>
<dbReference type="InterPro" id="IPR007197">
    <property type="entry name" value="rSAM"/>
</dbReference>
<dbReference type="SMART" id="SM00729">
    <property type="entry name" value="Elp3"/>
    <property type="match status" value="1"/>
</dbReference>
<dbReference type="InterPro" id="IPR013785">
    <property type="entry name" value="Aldolase_TIM"/>
</dbReference>
<keyword evidence="3 9" id="KW-0349">Heme</keyword>
<evidence type="ECO:0000256" key="3">
    <source>
        <dbReference type="ARBA" id="ARBA00022617"/>
    </source>
</evidence>
<dbReference type="Pfam" id="PF06969">
    <property type="entry name" value="HemN_C"/>
    <property type="match status" value="1"/>
</dbReference>
<dbReference type="Proteomes" id="UP000003280">
    <property type="component" value="Unassembled WGS sequence"/>
</dbReference>
<evidence type="ECO:0000313" key="11">
    <source>
        <dbReference type="EMBL" id="EFM25492.1"/>
    </source>
</evidence>
<comment type="function">
    <text evidence="9">Probably acts as a heme chaperone, transferring heme to an unknown acceptor. Binds one molecule of heme per monomer, possibly covalently. Binds 1 [4Fe-4S] cluster. The cluster is coordinated with 3 cysteines and an exchangeable S-adenosyl-L-methionine.</text>
</comment>
<keyword evidence="11" id="KW-0560">Oxidoreductase</keyword>
<keyword evidence="6 9" id="KW-0408">Iron</keyword>
<dbReference type="InterPro" id="IPR034505">
    <property type="entry name" value="Coproporphyrinogen-III_oxidase"/>
</dbReference>
<dbReference type="STRING" id="862517.HMPREF9225_0898"/>
<dbReference type="SFLD" id="SFLDG01065">
    <property type="entry name" value="anaerobic_coproporphyrinogen-I"/>
    <property type="match status" value="1"/>
</dbReference>
<dbReference type="Gene3D" id="3.20.20.70">
    <property type="entry name" value="Aldolase class I"/>
    <property type="match status" value="1"/>
</dbReference>
<comment type="caution">
    <text evidence="11">The sequence shown here is derived from an EMBL/GenBank/DDBJ whole genome shotgun (WGS) entry which is preliminary data.</text>
</comment>
<keyword evidence="8 9" id="KW-0143">Chaperone</keyword>
<dbReference type="GO" id="GO:0051539">
    <property type="term" value="F:4 iron, 4 sulfur cluster binding"/>
    <property type="evidence" value="ECO:0007669"/>
    <property type="project" value="UniProtKB-UniRule"/>
</dbReference>
<comment type="subcellular location">
    <subcellularLocation>
        <location evidence="9">Cytoplasm</location>
    </subcellularLocation>
</comment>
<dbReference type="GO" id="GO:0006779">
    <property type="term" value="P:porphyrin-containing compound biosynthetic process"/>
    <property type="evidence" value="ECO:0007669"/>
    <property type="project" value="InterPro"/>
</dbReference>
<dbReference type="GO" id="GO:0046872">
    <property type="term" value="F:metal ion binding"/>
    <property type="evidence" value="ECO:0007669"/>
    <property type="project" value="UniProtKB-UniRule"/>
</dbReference>
<dbReference type="eggNOG" id="COG0635">
    <property type="taxonomic scope" value="Bacteria"/>
</dbReference>
<dbReference type="NCBIfam" id="TIGR00539">
    <property type="entry name" value="hemN_rel"/>
    <property type="match status" value="1"/>
</dbReference>
<dbReference type="SFLD" id="SFLDF00288">
    <property type="entry name" value="HemN-like__clustered_with_nucl"/>
    <property type="match status" value="1"/>
</dbReference>
<evidence type="ECO:0000256" key="4">
    <source>
        <dbReference type="ARBA" id="ARBA00022691"/>
    </source>
</evidence>
<dbReference type="GO" id="GO:0004109">
    <property type="term" value="F:coproporphyrinogen oxidase activity"/>
    <property type="evidence" value="ECO:0007669"/>
    <property type="project" value="InterPro"/>
</dbReference>
<evidence type="ECO:0000259" key="10">
    <source>
        <dbReference type="PROSITE" id="PS51918"/>
    </source>
</evidence>
<dbReference type="PROSITE" id="PS51918">
    <property type="entry name" value="RADICAL_SAM"/>
    <property type="match status" value="1"/>
</dbReference>
<name>E0NL59_9FIRM</name>
<dbReference type="InterPro" id="IPR004559">
    <property type="entry name" value="HemW-like"/>
</dbReference>